<dbReference type="InterPro" id="IPR036875">
    <property type="entry name" value="Znf_CCHC_sf"/>
</dbReference>
<accession>A0ABQ5CNZ7</accession>
<name>A0ABQ5CNZ7_9ASTR</name>
<proteinExistence type="predicted"/>
<dbReference type="Proteomes" id="UP001151760">
    <property type="component" value="Unassembled WGS sequence"/>
</dbReference>
<sequence>MISSFSMHSMGKTIVELHAMLKLHEKGIPKKVATPVVLAIRVGKIQKDKKKPQGAKGKAKLAYGSKPKISLPPKRDNLAKDLICHRYKEVGHWRRNCPAYHAELKKKRNASMASTT</sequence>
<dbReference type="SUPFAM" id="SSF57756">
    <property type="entry name" value="Retrovirus zinc finger-like domains"/>
    <property type="match status" value="1"/>
</dbReference>
<reference evidence="2" key="1">
    <citation type="journal article" date="2022" name="Int. J. Mol. Sci.">
        <title>Draft Genome of Tanacetum Coccineum: Genomic Comparison of Closely Related Tanacetum-Family Plants.</title>
        <authorList>
            <person name="Yamashiro T."/>
            <person name="Shiraishi A."/>
            <person name="Nakayama K."/>
            <person name="Satake H."/>
        </authorList>
    </citation>
    <scope>NUCLEOTIDE SEQUENCE</scope>
</reference>
<evidence type="ECO:0000256" key="1">
    <source>
        <dbReference type="SAM" id="MobiDB-lite"/>
    </source>
</evidence>
<feature type="compositionally biased region" description="Basic residues" evidence="1">
    <location>
        <begin position="47"/>
        <end position="59"/>
    </location>
</feature>
<dbReference type="EMBL" id="BQNB010014398">
    <property type="protein sequence ID" value="GJT27673.1"/>
    <property type="molecule type" value="Genomic_DNA"/>
</dbReference>
<gene>
    <name evidence="2" type="ORF">Tco_0907948</name>
</gene>
<feature type="non-terminal residue" evidence="2">
    <location>
        <position position="116"/>
    </location>
</feature>
<reference evidence="2" key="2">
    <citation type="submission" date="2022-01" db="EMBL/GenBank/DDBJ databases">
        <authorList>
            <person name="Yamashiro T."/>
            <person name="Shiraishi A."/>
            <person name="Satake H."/>
            <person name="Nakayama K."/>
        </authorList>
    </citation>
    <scope>NUCLEOTIDE SEQUENCE</scope>
</reference>
<keyword evidence="3" id="KW-1185">Reference proteome</keyword>
<evidence type="ECO:0000313" key="3">
    <source>
        <dbReference type="Proteomes" id="UP001151760"/>
    </source>
</evidence>
<feature type="region of interest" description="Disordered" evidence="1">
    <location>
        <begin position="47"/>
        <end position="67"/>
    </location>
</feature>
<evidence type="ECO:0000313" key="2">
    <source>
        <dbReference type="EMBL" id="GJT27673.1"/>
    </source>
</evidence>
<organism evidence="2 3">
    <name type="scientific">Tanacetum coccineum</name>
    <dbReference type="NCBI Taxonomy" id="301880"/>
    <lineage>
        <taxon>Eukaryota</taxon>
        <taxon>Viridiplantae</taxon>
        <taxon>Streptophyta</taxon>
        <taxon>Embryophyta</taxon>
        <taxon>Tracheophyta</taxon>
        <taxon>Spermatophyta</taxon>
        <taxon>Magnoliopsida</taxon>
        <taxon>eudicotyledons</taxon>
        <taxon>Gunneridae</taxon>
        <taxon>Pentapetalae</taxon>
        <taxon>asterids</taxon>
        <taxon>campanulids</taxon>
        <taxon>Asterales</taxon>
        <taxon>Asteraceae</taxon>
        <taxon>Asteroideae</taxon>
        <taxon>Anthemideae</taxon>
        <taxon>Anthemidinae</taxon>
        <taxon>Tanacetum</taxon>
    </lineage>
</organism>
<comment type="caution">
    <text evidence="2">The sequence shown here is derived from an EMBL/GenBank/DDBJ whole genome shotgun (WGS) entry which is preliminary data.</text>
</comment>
<protein>
    <submittedName>
        <fullName evidence="2">Zinc finger, CCHC-type containing protein</fullName>
    </submittedName>
</protein>